<gene>
    <name evidence="1" type="ORF">M419DRAFT_77133</name>
</gene>
<name>A0A024SEZ3_HYPJR</name>
<feature type="non-terminal residue" evidence="1">
    <location>
        <position position="1"/>
    </location>
</feature>
<dbReference type="HOGENOM" id="CLU_999465_0_0_1"/>
<proteinExistence type="predicted"/>
<dbReference type="EMBL" id="KI911144">
    <property type="protein sequence ID" value="ETS03096.1"/>
    <property type="molecule type" value="Genomic_DNA"/>
</dbReference>
<dbReference type="Proteomes" id="UP000024376">
    <property type="component" value="Unassembled WGS sequence"/>
</dbReference>
<reference evidence="2" key="1">
    <citation type="journal article" date="2013" name="Ind. Biotechnol.">
        <title>Comparative genomics analysis of Trichoderma reesei strains.</title>
        <authorList>
            <person name="Koike H."/>
            <person name="Aerts A."/>
            <person name="LaButti K."/>
            <person name="Grigoriev I.V."/>
            <person name="Baker S.E."/>
        </authorList>
    </citation>
    <scope>NUCLEOTIDE SEQUENCE [LARGE SCALE GENOMIC DNA]</scope>
    <source>
        <strain evidence="2">ATCC 56765 / BCRC 32924 / NRRL 11460 / Rut C-30</strain>
    </source>
</reference>
<accession>A0A024SEZ3</accession>
<dbReference type="KEGG" id="trr:M419DRAFT_77133"/>
<organism evidence="1 2">
    <name type="scientific">Hypocrea jecorina (strain ATCC 56765 / BCRC 32924 / NRRL 11460 / Rut C-30)</name>
    <name type="common">Trichoderma reesei</name>
    <dbReference type="NCBI Taxonomy" id="1344414"/>
    <lineage>
        <taxon>Eukaryota</taxon>
        <taxon>Fungi</taxon>
        <taxon>Dikarya</taxon>
        <taxon>Ascomycota</taxon>
        <taxon>Pezizomycotina</taxon>
        <taxon>Sordariomycetes</taxon>
        <taxon>Hypocreomycetidae</taxon>
        <taxon>Hypocreales</taxon>
        <taxon>Hypocreaceae</taxon>
        <taxon>Trichoderma</taxon>
    </lineage>
</organism>
<evidence type="ECO:0000313" key="1">
    <source>
        <dbReference type="EMBL" id="ETS03096.1"/>
    </source>
</evidence>
<evidence type="ECO:0000313" key="2">
    <source>
        <dbReference type="Proteomes" id="UP000024376"/>
    </source>
</evidence>
<sequence length="279" mass="30534">VGEKTNTSALTAQPCESRASREAGSFRCSDMQQQQHGGIEGPFGGAAIGGIKKGRAQALDPSCSLMECTRWNLSRYMSSVAIRVCFSLMKSLHLPRVDHTHDPASSSFSIAVCFLQLGPSSNLKSLFNNHHQYLNVKALKTDELNEYLHKHPPMPPPPNLPSSIEQTSSPHHHLHSYSILSLLPRTNPTLLIQARYYYSPAKLASSSIAGLFPTPNLPPSSDLKAHHVLVGVGVQSAEPQQLESHLFGGFPSEMVSSSTSGGYKRLFFLALPKHKTEYY</sequence>
<protein>
    <submittedName>
        <fullName evidence="1">Uncharacterized protein</fullName>
    </submittedName>
</protein>
<dbReference type="AlphaFoldDB" id="A0A024SEZ3"/>